<keyword evidence="2" id="KW-0732">Signal</keyword>
<feature type="compositionally biased region" description="Low complexity" evidence="1">
    <location>
        <begin position="62"/>
        <end position="101"/>
    </location>
</feature>
<proteinExistence type="predicted"/>
<evidence type="ECO:0000256" key="1">
    <source>
        <dbReference type="SAM" id="MobiDB-lite"/>
    </source>
</evidence>
<feature type="region of interest" description="Disordered" evidence="1">
    <location>
        <begin position="28"/>
        <end position="121"/>
    </location>
</feature>
<sequence length="553" mass="60784">MGKIRTRLAITLATGAAYAISFSAATGQTTAPQISTTQTDDTTPPALQVPAADIPGLPTPQTPTAQAPTQPATTTQAPSQPAPQNIAQQSPSQQLITQQAQRNPARRIGAPGRRQAGTGQGLSVTLDYLSSLRHDDNLRLTDPSIGSTTWWENTLALGIVNQTADATLTFDLSGLYRIANEPIIGTESSFSDPFTQLTYRRVRANSSFDALAEYRERDLAFNRSLTDVNLDGVIDAADVTGTIGDQIDTRGNLDWRVGINDPIGFRFAYNRWERRYQDTLDPDLFDNTSDDFALTTFFRINPVLQGNLRLAYIDFVAEDAPRTDRRTTIATVGATYNVSATTTVSGNFGYSQVDEKQRAFGTDTQTEDYVASFAWNKALTDGSADIFLDRTFGVNGSRTNATFGRNFQRPNGSLIFNVGVTRGPFGETTPIGQLDYAHRLGNSRIGARIQRRVGTSTQSVETRENIGFLTYDYFINPLSALSFTYNFIDQEDEGQGPANSRTRSDFTVAYSRAITNDWAVTMGYQYETDKQNAFDTDSSSVYLTLGRRFLLKP</sequence>
<feature type="compositionally biased region" description="Polar residues" evidence="1">
    <location>
        <begin position="28"/>
        <end position="42"/>
    </location>
</feature>
<dbReference type="AlphaFoldDB" id="A0A1X7AD03"/>
<feature type="signal peptide" evidence="2">
    <location>
        <begin position="1"/>
        <end position="19"/>
    </location>
</feature>
<evidence type="ECO:0000313" key="4">
    <source>
        <dbReference type="Proteomes" id="UP000193778"/>
    </source>
</evidence>
<gene>
    <name evidence="3" type="ORF">RUM8411_04322</name>
</gene>
<accession>A0A1X7AD03</accession>
<feature type="chain" id="PRO_5013140887" description="TIGR03016 family PEP-CTERM system-associated outer membrane protein" evidence="2">
    <location>
        <begin position="20"/>
        <end position="553"/>
    </location>
</feature>
<protein>
    <recommendedName>
        <fullName evidence="5">TIGR03016 family PEP-CTERM system-associated outer membrane protein</fullName>
    </recommendedName>
</protein>
<dbReference type="Proteomes" id="UP000193778">
    <property type="component" value="Unassembled WGS sequence"/>
</dbReference>
<reference evidence="4" key="1">
    <citation type="submission" date="2017-03" db="EMBL/GenBank/DDBJ databases">
        <authorList>
            <person name="Rodrigo-Torres L."/>
            <person name="Arahal R.D."/>
            <person name="Lucena T."/>
        </authorList>
    </citation>
    <scope>NUCLEOTIDE SEQUENCE [LARGE SCALE GENOMIC DNA]</scope>
    <source>
        <strain evidence="4">CECT 8411</strain>
    </source>
</reference>
<evidence type="ECO:0008006" key="5">
    <source>
        <dbReference type="Google" id="ProtNLM"/>
    </source>
</evidence>
<dbReference type="OrthoDB" id="7756354at2"/>
<dbReference type="RefSeq" id="WP_143534964.1">
    <property type="nucleotide sequence ID" value="NZ_FWFP01000017.1"/>
</dbReference>
<keyword evidence="4" id="KW-1185">Reference proteome</keyword>
<name>A0A1X7AD03_9RHOB</name>
<evidence type="ECO:0000313" key="3">
    <source>
        <dbReference type="EMBL" id="SLN76029.1"/>
    </source>
</evidence>
<dbReference type="EMBL" id="FWFP01000017">
    <property type="protein sequence ID" value="SLN76029.1"/>
    <property type="molecule type" value="Genomic_DNA"/>
</dbReference>
<organism evidence="3 4">
    <name type="scientific">Ruegeria meonggei</name>
    <dbReference type="NCBI Taxonomy" id="1446476"/>
    <lineage>
        <taxon>Bacteria</taxon>
        <taxon>Pseudomonadati</taxon>
        <taxon>Pseudomonadota</taxon>
        <taxon>Alphaproteobacteria</taxon>
        <taxon>Rhodobacterales</taxon>
        <taxon>Roseobacteraceae</taxon>
        <taxon>Ruegeria</taxon>
    </lineage>
</organism>
<evidence type="ECO:0000256" key="2">
    <source>
        <dbReference type="SAM" id="SignalP"/>
    </source>
</evidence>